<evidence type="ECO:0000256" key="6">
    <source>
        <dbReference type="SAM" id="Phobius"/>
    </source>
</evidence>
<protein>
    <submittedName>
        <fullName evidence="7">Putative HC-toxin efflux carrier TOXA</fullName>
    </submittedName>
</protein>
<dbReference type="InParanoid" id="H0ECK9"/>
<feature type="transmembrane region" description="Helical" evidence="6">
    <location>
        <begin position="224"/>
        <end position="245"/>
    </location>
</feature>
<evidence type="ECO:0000256" key="4">
    <source>
        <dbReference type="ARBA" id="ARBA00023136"/>
    </source>
</evidence>
<feature type="transmembrane region" description="Helical" evidence="6">
    <location>
        <begin position="111"/>
        <end position="132"/>
    </location>
</feature>
<organism evidence="7 8">
    <name type="scientific">Glarea lozoyensis (strain ATCC 74030 / MF5533)</name>
    <dbReference type="NCBI Taxonomy" id="1104152"/>
    <lineage>
        <taxon>Eukaryota</taxon>
        <taxon>Fungi</taxon>
        <taxon>Dikarya</taxon>
        <taxon>Ascomycota</taxon>
        <taxon>Pezizomycotina</taxon>
        <taxon>Leotiomycetes</taxon>
        <taxon>Helotiales</taxon>
        <taxon>Helotiaceae</taxon>
        <taxon>Glarea</taxon>
    </lineage>
</organism>
<dbReference type="PANTHER" id="PTHR23501:SF201">
    <property type="entry name" value="MFS AFLATOXIN EFFLUX PUMP"/>
    <property type="match status" value="1"/>
</dbReference>
<dbReference type="EMBL" id="AGUE01000005">
    <property type="protein sequence ID" value="EHL03750.1"/>
    <property type="molecule type" value="Genomic_DNA"/>
</dbReference>
<dbReference type="SUPFAM" id="SSF103473">
    <property type="entry name" value="MFS general substrate transporter"/>
    <property type="match status" value="1"/>
</dbReference>
<evidence type="ECO:0000256" key="3">
    <source>
        <dbReference type="ARBA" id="ARBA00022989"/>
    </source>
</evidence>
<reference evidence="7 8" key="1">
    <citation type="journal article" date="2012" name="Eukaryot. Cell">
        <title>Genome sequence of the fungus Glarea lozoyensis: the first genome sequence of a species from the Helotiaceae family.</title>
        <authorList>
            <person name="Youssar L."/>
            <person name="Gruening B.A."/>
            <person name="Erxleben A."/>
            <person name="Guenther S."/>
            <person name="Huettel W."/>
        </authorList>
    </citation>
    <scope>NUCLEOTIDE SEQUENCE [LARGE SCALE GENOMIC DNA]</scope>
    <source>
        <strain evidence="8">ATCC 74030 / MF5533</strain>
    </source>
</reference>
<keyword evidence="3 6" id="KW-1133">Transmembrane helix</keyword>
<dbReference type="GO" id="GO:0022857">
    <property type="term" value="F:transmembrane transporter activity"/>
    <property type="evidence" value="ECO:0007669"/>
    <property type="project" value="TreeGrafter"/>
</dbReference>
<evidence type="ECO:0000313" key="7">
    <source>
        <dbReference type="EMBL" id="EHL03750.1"/>
    </source>
</evidence>
<dbReference type="Proteomes" id="UP000005446">
    <property type="component" value="Unassembled WGS sequence"/>
</dbReference>
<feature type="transmembrane region" description="Helical" evidence="6">
    <location>
        <begin position="152"/>
        <end position="170"/>
    </location>
</feature>
<feature type="transmembrane region" description="Helical" evidence="6">
    <location>
        <begin position="179"/>
        <end position="204"/>
    </location>
</feature>
<keyword evidence="4 6" id="KW-0472">Membrane</keyword>
<dbReference type="OrthoDB" id="10021397at2759"/>
<proteinExistence type="predicted"/>
<feature type="transmembrane region" description="Helical" evidence="6">
    <location>
        <begin position="43"/>
        <end position="62"/>
    </location>
</feature>
<dbReference type="InterPro" id="IPR036259">
    <property type="entry name" value="MFS_trans_sf"/>
</dbReference>
<comment type="caution">
    <text evidence="7">The sequence shown here is derived from an EMBL/GenBank/DDBJ whole genome shotgun (WGS) entry which is preliminary data.</text>
</comment>
<keyword evidence="2 6" id="KW-0812">Transmembrane</keyword>
<feature type="compositionally biased region" description="Polar residues" evidence="5">
    <location>
        <begin position="342"/>
        <end position="358"/>
    </location>
</feature>
<gene>
    <name evidence="7" type="ORF">M7I_0151</name>
</gene>
<accession>H0ECK9</accession>
<dbReference type="AlphaFoldDB" id="H0ECK9"/>
<name>H0ECK9_GLAL7</name>
<evidence type="ECO:0000256" key="5">
    <source>
        <dbReference type="SAM" id="MobiDB-lite"/>
    </source>
</evidence>
<dbReference type="PANTHER" id="PTHR23501">
    <property type="entry name" value="MAJOR FACILITATOR SUPERFAMILY"/>
    <property type="match status" value="1"/>
</dbReference>
<evidence type="ECO:0000256" key="2">
    <source>
        <dbReference type="ARBA" id="ARBA00022692"/>
    </source>
</evidence>
<keyword evidence="8" id="KW-1185">Reference proteome</keyword>
<dbReference type="Gene3D" id="1.20.1250.20">
    <property type="entry name" value="MFS general substrate transporter like domains"/>
    <property type="match status" value="1"/>
</dbReference>
<dbReference type="FunFam" id="1.20.1250.20:FF:000196">
    <property type="entry name" value="MFS toxin efflux pump (AflT)"/>
    <property type="match status" value="1"/>
</dbReference>
<evidence type="ECO:0000313" key="8">
    <source>
        <dbReference type="Proteomes" id="UP000005446"/>
    </source>
</evidence>
<dbReference type="FunCoup" id="H0ECK9">
    <property type="interactions" value="41"/>
</dbReference>
<evidence type="ECO:0000256" key="1">
    <source>
        <dbReference type="ARBA" id="ARBA00004141"/>
    </source>
</evidence>
<feature type="transmembrane region" description="Helical" evidence="6">
    <location>
        <begin position="74"/>
        <end position="91"/>
    </location>
</feature>
<dbReference type="GO" id="GO:0005886">
    <property type="term" value="C:plasma membrane"/>
    <property type="evidence" value="ECO:0007669"/>
    <property type="project" value="TreeGrafter"/>
</dbReference>
<feature type="region of interest" description="Disordered" evidence="5">
    <location>
        <begin position="331"/>
        <end position="368"/>
    </location>
</feature>
<dbReference type="HOGENOM" id="CLU_000960_8_0_1"/>
<comment type="subcellular location">
    <subcellularLocation>
        <location evidence="1">Membrane</location>
        <topology evidence="1">Multi-pass membrane protein</topology>
    </subcellularLocation>
</comment>
<sequence length="368" mass="39397">MCAFQLIYGRIYTFYSPKWVLLYAIAVFEIGDSLKEQFFKLDPYGTAVFLPGVVCLLLALQWGGTVYAWKSARIIALIILAAFLLVVFAVIQVKSGDRATVPIRIIKQRSIIAGACSSFINAGSMMITIYYLPIWFQAIKGYSAVKSGVDTLPLVLALVAASIVSGGLTAKTGYYTGQLIASSIISSVGAGLLTTLKFLYGFGLGLGMQQPGMAAQTVLEHKDVMTGVSIMFLFQGLGGAIWVSVGQTVFNQALLTKFSHIANLNVAQIVNTGATEIRHLVDPAMLPEVLVAYNGALMDILKVAAALSAAAIIGGLTMEWRSVKNKNGAGVKKNVKAEKSVEPSNEQENGSARTSRNSVVDPELNEKL</sequence>